<dbReference type="EC" id="2.7.1.172" evidence="1"/>
<proteinExistence type="predicted"/>
<gene>
    <name evidence="3" type="ORF">L207DRAFT_506051</name>
</gene>
<evidence type="ECO:0000256" key="1">
    <source>
        <dbReference type="ARBA" id="ARBA00011961"/>
    </source>
</evidence>
<dbReference type="PANTHER" id="PTHR12149:SF8">
    <property type="entry name" value="PROTEIN-RIBULOSAMINE 3-KINASE"/>
    <property type="match status" value="1"/>
</dbReference>
<evidence type="ECO:0000313" key="4">
    <source>
        <dbReference type="Proteomes" id="UP000235786"/>
    </source>
</evidence>
<keyword evidence="4" id="KW-1185">Reference proteome</keyword>
<dbReference type="InterPro" id="IPR011009">
    <property type="entry name" value="Kinase-like_dom_sf"/>
</dbReference>
<dbReference type="InterPro" id="IPR016477">
    <property type="entry name" value="Fructo-/Ketosamine-3-kinase"/>
</dbReference>
<dbReference type="SUPFAM" id="SSF56112">
    <property type="entry name" value="Protein kinase-like (PK-like)"/>
    <property type="match status" value="1"/>
</dbReference>
<accession>A0A2J6S863</accession>
<organism evidence="3 4">
    <name type="scientific">Hyaloscypha variabilis (strain UAMH 11265 / GT02V1 / F)</name>
    <name type="common">Meliniomyces variabilis</name>
    <dbReference type="NCBI Taxonomy" id="1149755"/>
    <lineage>
        <taxon>Eukaryota</taxon>
        <taxon>Fungi</taxon>
        <taxon>Dikarya</taxon>
        <taxon>Ascomycota</taxon>
        <taxon>Pezizomycotina</taxon>
        <taxon>Leotiomycetes</taxon>
        <taxon>Helotiales</taxon>
        <taxon>Hyaloscyphaceae</taxon>
        <taxon>Hyaloscypha</taxon>
        <taxon>Hyaloscypha variabilis</taxon>
    </lineage>
</organism>
<dbReference type="EMBL" id="KZ613938">
    <property type="protein sequence ID" value="PMD46953.1"/>
    <property type="molecule type" value="Genomic_DNA"/>
</dbReference>
<evidence type="ECO:0000256" key="2">
    <source>
        <dbReference type="ARBA" id="ARBA00048655"/>
    </source>
</evidence>
<sequence>MSRAIFELANSDAAHARVEGVEGSFPFDEAVLEVLPKGTKVISAEPHGSSAWTITGKVSVILPDGTPKAYFLKLASDEHGGTMMRGEFTAISTIHGILPGLVPKPLGWGKYKAQYPETYFFIEDFIEMDAGGAPEPQQFTARVAELHKKGTSPNGMFGFPVTTCDGKVPHQTGWEKSWAVFFSKLLRGVMDVDAETNGVWPELEVAAKHLTDKVIPRLLGVLQSDGRNIKPSLIHGDLWEGNIGTEMETGDIILFDAGSYYAHNEMDIGMWRSELRQFLRAKVYIRNYLRHFEAAEPAEEFDDRNRLYSMKYNLNYSAGHPGNVTRVTAYNNMLYLIEKYAPLEGLPKYDPQKDPSVTGAGVRVIGQK</sequence>
<evidence type="ECO:0000313" key="3">
    <source>
        <dbReference type="EMBL" id="PMD46953.1"/>
    </source>
</evidence>
<dbReference type="PANTHER" id="PTHR12149">
    <property type="entry name" value="FRUCTOSAMINE 3 KINASE-RELATED PROTEIN"/>
    <property type="match status" value="1"/>
</dbReference>
<dbReference type="GO" id="GO:0102193">
    <property type="term" value="F:protein-ribulosamine 3-kinase activity"/>
    <property type="evidence" value="ECO:0007669"/>
    <property type="project" value="UniProtKB-EC"/>
</dbReference>
<reference evidence="3 4" key="1">
    <citation type="submission" date="2016-04" db="EMBL/GenBank/DDBJ databases">
        <title>A degradative enzymes factory behind the ericoid mycorrhizal symbiosis.</title>
        <authorList>
            <consortium name="DOE Joint Genome Institute"/>
            <person name="Martino E."/>
            <person name="Morin E."/>
            <person name="Grelet G."/>
            <person name="Kuo A."/>
            <person name="Kohler A."/>
            <person name="Daghino S."/>
            <person name="Barry K."/>
            <person name="Choi C."/>
            <person name="Cichocki N."/>
            <person name="Clum A."/>
            <person name="Copeland A."/>
            <person name="Hainaut M."/>
            <person name="Haridas S."/>
            <person name="Labutti K."/>
            <person name="Lindquist E."/>
            <person name="Lipzen A."/>
            <person name="Khouja H.-R."/>
            <person name="Murat C."/>
            <person name="Ohm R."/>
            <person name="Olson A."/>
            <person name="Spatafora J."/>
            <person name="Veneault-Fourrey C."/>
            <person name="Henrissat B."/>
            <person name="Grigoriev I."/>
            <person name="Martin F."/>
            <person name="Perotto S."/>
        </authorList>
    </citation>
    <scope>NUCLEOTIDE SEQUENCE [LARGE SCALE GENOMIC DNA]</scope>
    <source>
        <strain evidence="3 4">F</strain>
    </source>
</reference>
<dbReference type="Proteomes" id="UP000235786">
    <property type="component" value="Unassembled WGS sequence"/>
</dbReference>
<dbReference type="OrthoDB" id="5772781at2759"/>
<protein>
    <recommendedName>
        <fullName evidence="1">protein-ribulosamine 3-kinase</fullName>
        <ecNumber evidence="1">2.7.1.172</ecNumber>
    </recommendedName>
</protein>
<dbReference type="AlphaFoldDB" id="A0A2J6S863"/>
<comment type="catalytic activity">
    <reaction evidence="2">
        <text>N(6)-D-ribulosyl-L-lysyl-[protein] + ATP = N(6)-(3-O-phospho-D-ribulosyl)-L-lysyl-[protein] + ADP + H(+)</text>
        <dbReference type="Rhea" id="RHEA:48432"/>
        <dbReference type="Rhea" id="RHEA-COMP:12103"/>
        <dbReference type="Rhea" id="RHEA-COMP:12104"/>
        <dbReference type="ChEBI" id="CHEBI:15378"/>
        <dbReference type="ChEBI" id="CHEBI:30616"/>
        <dbReference type="ChEBI" id="CHEBI:90418"/>
        <dbReference type="ChEBI" id="CHEBI:90420"/>
        <dbReference type="ChEBI" id="CHEBI:456216"/>
        <dbReference type="EC" id="2.7.1.172"/>
    </reaction>
    <physiologicalReaction direction="left-to-right" evidence="2">
        <dbReference type="Rhea" id="RHEA:48433"/>
    </physiologicalReaction>
</comment>
<dbReference type="Pfam" id="PF03881">
    <property type="entry name" value="Fructosamin_kin"/>
    <property type="match status" value="1"/>
</dbReference>
<dbReference type="Gene3D" id="3.90.1200.10">
    <property type="match status" value="1"/>
</dbReference>
<name>A0A2J6S863_HYAVF</name>